<keyword evidence="4" id="KW-0548">Nucleotidyltransferase</keyword>
<dbReference type="SMART" id="SM00773">
    <property type="entry name" value="WGR"/>
    <property type="match status" value="1"/>
</dbReference>
<evidence type="ECO:0000256" key="10">
    <source>
        <dbReference type="ARBA" id="ARBA00023027"/>
    </source>
</evidence>
<keyword evidence="3 15" id="KW-0808">Transferase</keyword>
<dbReference type="FunFam" id="1.20.142.10:FF:000002">
    <property type="entry name" value="Poly [ADP-ribose] polymerase"/>
    <property type="match status" value="1"/>
</dbReference>
<dbReference type="InterPro" id="IPR012317">
    <property type="entry name" value="Poly(ADP-ribose)pol_cat_dom"/>
</dbReference>
<accession>J6EWG6</accession>
<evidence type="ECO:0000256" key="11">
    <source>
        <dbReference type="ARBA" id="ARBA00023125"/>
    </source>
</evidence>
<dbReference type="PROSITE" id="PS51059">
    <property type="entry name" value="PARP_CATALYTIC"/>
    <property type="match status" value="1"/>
</dbReference>
<feature type="domain" description="WGR" evidence="20">
    <location>
        <begin position="351"/>
        <end position="445"/>
    </location>
</feature>
<feature type="region of interest" description="Disordered" evidence="16">
    <location>
        <begin position="1"/>
        <end position="28"/>
    </location>
</feature>
<dbReference type="PROSITE" id="PS51060">
    <property type="entry name" value="PARP_ALPHA_HD"/>
    <property type="match status" value="1"/>
</dbReference>
<evidence type="ECO:0000313" key="21">
    <source>
        <dbReference type="EMBL" id="EJT47152.1"/>
    </source>
</evidence>
<evidence type="ECO:0000256" key="1">
    <source>
        <dbReference type="ARBA" id="ARBA00004123"/>
    </source>
</evidence>
<comment type="similarity">
    <text evidence="13">Belongs to the ARTD/PARP family.</text>
</comment>
<sequence length="1221" mass="131509">MGAGAHRTAEPMPADGARSSLLSPKESSGPRLVLQRLIPLIHIFPLFSRSSQPPSTTISSAVLPRHLAAGIPRHPCTRAHSQPSHPRPDLDQSDPAAGPPLALALIGQPHKRTNTPAPFLNIFASFLITQTLCSRSCRRCGCSAAAAAAAAAAAPVPAPAPAATTSAPTPSPPPQVKKNPFPLRGCRIAVSGALPGLTHEDVLERAKKLGAATTQNVTATVTHLITTEQEVDDETPKVRAVKKFGKAKMVSMDWLEKTEEDGERAPEDEYELKPKDPSAVASSSKAAPVANGTAKANGTKRAASPALPAPPAKKRSKKEGELHDSEDLEPSAQKATSKDICVMLDEGAPANYNVYIDSDLTIWDASLNQTNASNNNNKFYRLQLLQNGAIYKTWSRWGRVGERGQSALLGSGSLADALKQFEKKFKDKSGLKWDDRSSAPKVGKYTFVERSYAPDSDDEDEAEDEVKKEEEYETPKSKLPLQVQQLMEFIFNPTFMNATMADLNYDAKKLPLGKLSKNTITRGFQTLKDLMELIDDQSLAQSRYNMAYAPAVEQLSNQYYSVIPHAFGRNRPPVNANEAMLRRELDLLESLSEMREAQNILKGRKDSRDNPADAQFEALGMEEMTPLDHSSSEFKQLAEYLLETKASTHYVKYQIEEIFRIERKGEEDRFENSKFKDVKSDRRLLWHGSRTTNFGGILSQGLRIAPPEAPVSGYMFGEGIYLADMSSKSVNYCCSSLSNGTALLLLCEAELGDPLQKLTNASYTAGDDAVKNGMYSTWGQGTTGPSKWKDASSVHERFKGTKIPDLSAKPGNTGVPNAYLAYNEFICYDVDQVRLRYLFRVRTCCKKETAPSSSCCKTEVKEEAGCCKPDAAPASCCEKEPAPSTSCCKADAAPAADCCKPRTDSSSCCKTDAVPASSCCKPVAAPSACAPKTASGCCGPKPSNATHDAVRSAYGSAVTSVVSGGGASCYGSKATELSGVDPITKDLYNELEASEVPAEALLASFGCGNPTALAKLEKGQTVLDLGSGGGIDVILSAKRVGPTGKAYGLDMTDEMLDLARRNAVTAKVDNVEFLKGHIEQIPLPDCSVDVIISNCVINLSPDKDATLAEAYRVLKPGGRLAISDIVLNRPLPTETQQDLKLWAGCIAGALVKGDYEEKLTKAGFKDIDIEPTRVYSSEDAKEIVDGQGDEKDEQLKAIDGAAMSCFIRATKPTSNCGQKCC</sequence>
<evidence type="ECO:0000256" key="6">
    <source>
        <dbReference type="ARBA" id="ARBA00022737"/>
    </source>
</evidence>
<feature type="compositionally biased region" description="Basic and acidic residues" evidence="16">
    <location>
        <begin position="263"/>
        <end position="276"/>
    </location>
</feature>
<feature type="region of interest" description="Disordered" evidence="16">
    <location>
        <begin position="73"/>
        <end position="102"/>
    </location>
</feature>
<feature type="compositionally biased region" description="Low complexity" evidence="16">
    <location>
        <begin position="277"/>
        <end position="290"/>
    </location>
</feature>
<dbReference type="Gene3D" id="3.40.50.150">
    <property type="entry name" value="Vaccinia Virus protein VP39"/>
    <property type="match status" value="1"/>
</dbReference>
<dbReference type="InterPro" id="IPR036930">
    <property type="entry name" value="WGR_dom_sf"/>
</dbReference>
<keyword evidence="12" id="KW-0539">Nucleus</keyword>
<evidence type="ECO:0000256" key="5">
    <source>
        <dbReference type="ARBA" id="ARBA00022723"/>
    </source>
</evidence>
<dbReference type="Pfam" id="PF00644">
    <property type="entry name" value="PARP"/>
    <property type="match status" value="1"/>
</dbReference>
<dbReference type="InterPro" id="IPR036420">
    <property type="entry name" value="BRCT_dom_sf"/>
</dbReference>
<dbReference type="Gene3D" id="3.90.228.10">
    <property type="match status" value="1"/>
</dbReference>
<comment type="subcellular location">
    <subcellularLocation>
        <location evidence="1">Nucleus</location>
    </subcellularLocation>
</comment>
<evidence type="ECO:0000256" key="16">
    <source>
        <dbReference type="SAM" id="MobiDB-lite"/>
    </source>
</evidence>
<dbReference type="InterPro" id="IPR050800">
    <property type="entry name" value="ARTD/PARP"/>
</dbReference>
<keyword evidence="6" id="KW-0677">Repeat</keyword>
<comment type="catalytic activity">
    <reaction evidence="14">
        <text>NAD(+) + (ADP-D-ribosyl)n-acceptor = nicotinamide + (ADP-D-ribosyl)n+1-acceptor + H(+).</text>
        <dbReference type="EC" id="2.4.2.30"/>
    </reaction>
</comment>
<evidence type="ECO:0000256" key="14">
    <source>
        <dbReference type="ARBA" id="ARBA00033987"/>
    </source>
</evidence>
<dbReference type="GO" id="GO:0008270">
    <property type="term" value="F:zinc ion binding"/>
    <property type="evidence" value="ECO:0007669"/>
    <property type="project" value="UniProtKB-KW"/>
</dbReference>
<dbReference type="SUPFAM" id="SSF52113">
    <property type="entry name" value="BRCT domain"/>
    <property type="match status" value="1"/>
</dbReference>
<evidence type="ECO:0000259" key="19">
    <source>
        <dbReference type="PROSITE" id="PS51060"/>
    </source>
</evidence>
<dbReference type="InterPro" id="IPR004102">
    <property type="entry name" value="Poly(ADP-ribose)pol_reg_dom"/>
</dbReference>
<comment type="caution">
    <text evidence="21">The sequence shown here is derived from an EMBL/GenBank/DDBJ whole genome shotgun (WGS) entry which is preliminary data.</text>
</comment>
<keyword evidence="7" id="KW-0013">ADP-ribosylation</keyword>
<dbReference type="Pfam" id="PF05406">
    <property type="entry name" value="WGR"/>
    <property type="match status" value="1"/>
</dbReference>
<dbReference type="Pfam" id="PF02877">
    <property type="entry name" value="PARP_reg"/>
    <property type="match status" value="1"/>
</dbReference>
<feature type="domain" description="BRCT" evidence="17">
    <location>
        <begin position="178"/>
        <end position="272"/>
    </location>
</feature>
<dbReference type="EC" id="2.4.2.-" evidence="15"/>
<dbReference type="Proteomes" id="UP000002748">
    <property type="component" value="Unassembled WGS sequence"/>
</dbReference>
<dbReference type="SMART" id="SM00292">
    <property type="entry name" value="BRCT"/>
    <property type="match status" value="1"/>
</dbReference>
<dbReference type="InterPro" id="IPR029063">
    <property type="entry name" value="SAM-dependent_MTases_sf"/>
</dbReference>
<dbReference type="InterPro" id="IPR008893">
    <property type="entry name" value="WGR_domain"/>
</dbReference>
<evidence type="ECO:0000256" key="13">
    <source>
        <dbReference type="ARBA" id="ARBA00024347"/>
    </source>
</evidence>
<feature type="region of interest" description="Disordered" evidence="16">
    <location>
        <begin position="158"/>
        <end position="178"/>
    </location>
</feature>
<dbReference type="SUPFAM" id="SSF142921">
    <property type="entry name" value="WGR domain-like"/>
    <property type="match status" value="1"/>
</dbReference>
<dbReference type="Gene3D" id="3.40.50.10190">
    <property type="entry name" value="BRCT domain"/>
    <property type="match status" value="1"/>
</dbReference>
<dbReference type="InterPro" id="IPR001357">
    <property type="entry name" value="BRCT_dom"/>
</dbReference>
<evidence type="ECO:0000256" key="9">
    <source>
        <dbReference type="ARBA" id="ARBA00022833"/>
    </source>
</evidence>
<dbReference type="SUPFAM" id="SSF56399">
    <property type="entry name" value="ADP-ribosylation"/>
    <property type="match status" value="1"/>
</dbReference>
<feature type="compositionally biased region" description="Acidic residues" evidence="16">
    <location>
        <begin position="455"/>
        <end position="464"/>
    </location>
</feature>
<feature type="compositionally biased region" description="Low complexity" evidence="16">
    <location>
        <begin position="158"/>
        <end position="168"/>
    </location>
</feature>
<feature type="domain" description="PARP catalytic" evidence="18">
    <location>
        <begin position="610"/>
        <end position="850"/>
    </location>
</feature>
<keyword evidence="5" id="KW-0479">Metal-binding</keyword>
<evidence type="ECO:0000256" key="8">
    <source>
        <dbReference type="ARBA" id="ARBA00022771"/>
    </source>
</evidence>
<feature type="region of interest" description="Disordered" evidence="16">
    <location>
        <begin position="453"/>
        <end position="476"/>
    </location>
</feature>
<evidence type="ECO:0000259" key="18">
    <source>
        <dbReference type="PROSITE" id="PS51059"/>
    </source>
</evidence>
<dbReference type="HOGENOM" id="CLU_007467_0_0_1"/>
<dbReference type="RefSeq" id="XP_014177997.1">
    <property type="nucleotide sequence ID" value="XM_014322522.1"/>
</dbReference>
<keyword evidence="9" id="KW-0862">Zinc</keyword>
<dbReference type="PROSITE" id="PS50172">
    <property type="entry name" value="BRCT"/>
    <property type="match status" value="1"/>
</dbReference>
<evidence type="ECO:0000256" key="4">
    <source>
        <dbReference type="ARBA" id="ARBA00022695"/>
    </source>
</evidence>
<keyword evidence="10 15" id="KW-0520">NAD</keyword>
<feature type="region of interest" description="Disordered" evidence="16">
    <location>
        <begin position="255"/>
        <end position="335"/>
    </location>
</feature>
<dbReference type="GO" id="GO:0003950">
    <property type="term" value="F:NAD+ poly-ADP-ribosyltransferase activity"/>
    <property type="evidence" value="ECO:0007669"/>
    <property type="project" value="UniProtKB-UniRule"/>
</dbReference>
<dbReference type="NCBIfam" id="NF008823">
    <property type="entry name" value="PRK11873.1"/>
    <property type="match status" value="1"/>
</dbReference>
<reference evidence="21 22" key="1">
    <citation type="journal article" date="2012" name="Eukaryot. Cell">
        <title>Draft genome sequence of CBS 2479, the standard type strain of Trichosporon asahii.</title>
        <authorList>
            <person name="Yang R.Y."/>
            <person name="Li H.T."/>
            <person name="Zhu H."/>
            <person name="Zhou G.P."/>
            <person name="Wang M."/>
            <person name="Wang L."/>
        </authorList>
    </citation>
    <scope>NUCLEOTIDE SEQUENCE [LARGE SCALE GENOMIC DNA]</scope>
    <source>
        <strain evidence="22">ATCC 90039 / CBS 2479 / JCM 2466 / KCTC 7840 / NCYC 2677 / UAMH 7654</strain>
    </source>
</reference>
<dbReference type="EMBL" id="ALBS01000262">
    <property type="protein sequence ID" value="EJT47152.1"/>
    <property type="molecule type" value="Genomic_DNA"/>
</dbReference>
<dbReference type="PROSITE" id="PS51977">
    <property type="entry name" value="WGR"/>
    <property type="match status" value="1"/>
</dbReference>
<dbReference type="SUPFAM" id="SSF53335">
    <property type="entry name" value="S-adenosyl-L-methionine-dependent methyltransferases"/>
    <property type="match status" value="1"/>
</dbReference>
<dbReference type="AlphaFoldDB" id="J6EWG6"/>
<dbReference type="GeneID" id="25987658"/>
<name>J6EWG6_TRIAS</name>
<dbReference type="FunFam" id="2.20.140.10:FF:000001">
    <property type="entry name" value="Poly [ADP-ribose] polymerase"/>
    <property type="match status" value="1"/>
</dbReference>
<gene>
    <name evidence="21" type="ORF">A1Q1_04145</name>
</gene>
<dbReference type="GO" id="GO:0016779">
    <property type="term" value="F:nucleotidyltransferase activity"/>
    <property type="evidence" value="ECO:0007669"/>
    <property type="project" value="UniProtKB-KW"/>
</dbReference>
<dbReference type="Gene3D" id="1.20.142.10">
    <property type="entry name" value="Poly(ADP-ribose) polymerase, regulatory domain"/>
    <property type="match status" value="1"/>
</dbReference>
<keyword evidence="8" id="KW-0863">Zinc-finger</keyword>
<evidence type="ECO:0000259" key="17">
    <source>
        <dbReference type="PROSITE" id="PS50172"/>
    </source>
</evidence>
<dbReference type="Pfam" id="PF13847">
    <property type="entry name" value="Methyltransf_31"/>
    <property type="match status" value="1"/>
</dbReference>
<organism evidence="21 22">
    <name type="scientific">Trichosporon asahii var. asahii (strain ATCC 90039 / CBS 2479 / JCM 2466 / KCTC 7840 / NBRC 103889/ NCYC 2677 / UAMH 7654)</name>
    <name type="common">Yeast</name>
    <dbReference type="NCBI Taxonomy" id="1186058"/>
    <lineage>
        <taxon>Eukaryota</taxon>
        <taxon>Fungi</taxon>
        <taxon>Dikarya</taxon>
        <taxon>Basidiomycota</taxon>
        <taxon>Agaricomycotina</taxon>
        <taxon>Tremellomycetes</taxon>
        <taxon>Trichosporonales</taxon>
        <taxon>Trichosporonaceae</taxon>
        <taxon>Trichosporon</taxon>
    </lineage>
</organism>
<evidence type="ECO:0000256" key="12">
    <source>
        <dbReference type="ARBA" id="ARBA00023242"/>
    </source>
</evidence>
<dbReference type="GO" id="GO:0006302">
    <property type="term" value="P:double-strand break repair"/>
    <property type="evidence" value="ECO:0007669"/>
    <property type="project" value="TreeGrafter"/>
</dbReference>
<dbReference type="GO" id="GO:1990404">
    <property type="term" value="F:NAD+-protein mono-ADP-ribosyltransferase activity"/>
    <property type="evidence" value="ECO:0007669"/>
    <property type="project" value="TreeGrafter"/>
</dbReference>
<feature type="compositionally biased region" description="Basic and acidic residues" evidence="16">
    <location>
        <begin position="465"/>
        <end position="476"/>
    </location>
</feature>
<dbReference type="CDD" id="cd02440">
    <property type="entry name" value="AdoMet_MTases"/>
    <property type="match status" value="1"/>
</dbReference>
<dbReference type="Gene3D" id="2.20.140.10">
    <property type="entry name" value="WGR domain"/>
    <property type="match status" value="1"/>
</dbReference>
<evidence type="ECO:0000256" key="15">
    <source>
        <dbReference type="RuleBase" id="RU362114"/>
    </source>
</evidence>
<dbReference type="SUPFAM" id="SSF47587">
    <property type="entry name" value="Domain of poly(ADP-ribose) polymerase"/>
    <property type="match status" value="1"/>
</dbReference>
<dbReference type="CDD" id="cd01437">
    <property type="entry name" value="parp_like"/>
    <property type="match status" value="1"/>
</dbReference>
<dbReference type="GO" id="GO:0070212">
    <property type="term" value="P:protein poly-ADP-ribosylation"/>
    <property type="evidence" value="ECO:0007669"/>
    <property type="project" value="TreeGrafter"/>
</dbReference>
<dbReference type="InterPro" id="IPR025714">
    <property type="entry name" value="Methyltranfer_dom"/>
</dbReference>
<dbReference type="VEuPathDB" id="FungiDB:A1Q1_04145"/>
<dbReference type="CDD" id="cd07997">
    <property type="entry name" value="WGR_PARP"/>
    <property type="match status" value="1"/>
</dbReference>
<dbReference type="InterPro" id="IPR036616">
    <property type="entry name" value="Poly(ADP-ribose)pol_reg_dom_sf"/>
</dbReference>
<dbReference type="PANTHER" id="PTHR10459">
    <property type="entry name" value="DNA LIGASE"/>
    <property type="match status" value="1"/>
</dbReference>
<feature type="domain" description="PARP alpha-helical" evidence="19">
    <location>
        <begin position="476"/>
        <end position="602"/>
    </location>
</feature>
<evidence type="ECO:0000256" key="2">
    <source>
        <dbReference type="ARBA" id="ARBA00022676"/>
    </source>
</evidence>
<proteinExistence type="inferred from homology"/>
<keyword evidence="2 15" id="KW-0328">Glycosyltransferase</keyword>
<evidence type="ECO:0000256" key="7">
    <source>
        <dbReference type="ARBA" id="ARBA00022765"/>
    </source>
</evidence>
<evidence type="ECO:0000259" key="20">
    <source>
        <dbReference type="PROSITE" id="PS51977"/>
    </source>
</evidence>
<protein>
    <recommendedName>
        <fullName evidence="15">Poly [ADP-ribose] polymerase</fullName>
        <shortName evidence="15">PARP</shortName>
        <ecNumber evidence="15">2.4.2.-</ecNumber>
    </recommendedName>
</protein>
<dbReference type="PANTHER" id="PTHR10459:SF60">
    <property type="entry name" value="POLY [ADP-RIBOSE] POLYMERASE 2"/>
    <property type="match status" value="1"/>
</dbReference>
<dbReference type="KEGG" id="tasa:A1Q1_04145"/>
<dbReference type="OrthoDB" id="2017365at2759"/>
<keyword evidence="11" id="KW-0238">DNA-binding</keyword>
<dbReference type="GO" id="GO:0005730">
    <property type="term" value="C:nucleolus"/>
    <property type="evidence" value="ECO:0007669"/>
    <property type="project" value="TreeGrafter"/>
</dbReference>
<evidence type="ECO:0000256" key="3">
    <source>
        <dbReference type="ARBA" id="ARBA00022679"/>
    </source>
</evidence>
<dbReference type="Pfam" id="PF00533">
    <property type="entry name" value="BRCT"/>
    <property type="match status" value="1"/>
</dbReference>
<evidence type="ECO:0000313" key="22">
    <source>
        <dbReference type="Proteomes" id="UP000002748"/>
    </source>
</evidence>
<dbReference type="GO" id="GO:0003677">
    <property type="term" value="F:DNA binding"/>
    <property type="evidence" value="ECO:0007669"/>
    <property type="project" value="UniProtKB-KW"/>
</dbReference>